<reference evidence="1" key="1">
    <citation type="journal article" date="2014" name="Front. Microbiol.">
        <title>High frequency of phylogenetically diverse reductive dehalogenase-homologous genes in deep subseafloor sedimentary metagenomes.</title>
        <authorList>
            <person name="Kawai M."/>
            <person name="Futagami T."/>
            <person name="Toyoda A."/>
            <person name="Takaki Y."/>
            <person name="Nishi S."/>
            <person name="Hori S."/>
            <person name="Arai W."/>
            <person name="Tsubouchi T."/>
            <person name="Morono Y."/>
            <person name="Uchiyama I."/>
            <person name="Ito T."/>
            <person name="Fujiyama A."/>
            <person name="Inagaki F."/>
            <person name="Takami H."/>
        </authorList>
    </citation>
    <scope>NUCLEOTIDE SEQUENCE</scope>
    <source>
        <strain evidence="1">Expedition CK06-06</strain>
    </source>
</reference>
<evidence type="ECO:0000313" key="1">
    <source>
        <dbReference type="EMBL" id="GAJ17483.1"/>
    </source>
</evidence>
<dbReference type="AlphaFoldDB" id="X1UJ64"/>
<gene>
    <name evidence="1" type="ORF">S12H4_58122</name>
</gene>
<accession>X1UJ64</accession>
<sequence length="29" mass="3427">FISKDRALKELEQLGYDKEHIDVYMKSAV</sequence>
<feature type="non-terminal residue" evidence="1">
    <location>
        <position position="1"/>
    </location>
</feature>
<dbReference type="EMBL" id="BARW01037702">
    <property type="protein sequence ID" value="GAJ17483.1"/>
    <property type="molecule type" value="Genomic_DNA"/>
</dbReference>
<organism evidence="1">
    <name type="scientific">marine sediment metagenome</name>
    <dbReference type="NCBI Taxonomy" id="412755"/>
    <lineage>
        <taxon>unclassified sequences</taxon>
        <taxon>metagenomes</taxon>
        <taxon>ecological metagenomes</taxon>
    </lineage>
</organism>
<protein>
    <submittedName>
        <fullName evidence="1">Uncharacterized protein</fullName>
    </submittedName>
</protein>
<name>X1UJ64_9ZZZZ</name>
<proteinExistence type="predicted"/>
<comment type="caution">
    <text evidence="1">The sequence shown here is derived from an EMBL/GenBank/DDBJ whole genome shotgun (WGS) entry which is preliminary data.</text>
</comment>